<proteinExistence type="inferred from homology"/>
<dbReference type="SUPFAM" id="SSF88946">
    <property type="entry name" value="Sigma2 domain of RNA polymerase sigma factors"/>
    <property type="match status" value="1"/>
</dbReference>
<gene>
    <name evidence="7" type="ORF">KEM10_06775</name>
</gene>
<evidence type="ECO:0000256" key="1">
    <source>
        <dbReference type="ARBA" id="ARBA00010641"/>
    </source>
</evidence>
<accession>A0ABS5JSX7</accession>
<dbReference type="SUPFAM" id="SSF88659">
    <property type="entry name" value="Sigma3 and sigma4 domains of RNA polymerase sigma factors"/>
    <property type="match status" value="1"/>
</dbReference>
<protein>
    <submittedName>
        <fullName evidence="7">RNA polymerase sigma-70 factor</fullName>
    </submittedName>
</protein>
<dbReference type="Proteomes" id="UP000708576">
    <property type="component" value="Unassembled WGS sequence"/>
</dbReference>
<dbReference type="InterPro" id="IPR013325">
    <property type="entry name" value="RNA_pol_sigma_r2"/>
</dbReference>
<dbReference type="Gene3D" id="1.10.10.10">
    <property type="entry name" value="Winged helix-like DNA-binding domain superfamily/Winged helix DNA-binding domain"/>
    <property type="match status" value="1"/>
</dbReference>
<evidence type="ECO:0000259" key="5">
    <source>
        <dbReference type="Pfam" id="PF04542"/>
    </source>
</evidence>
<dbReference type="NCBIfam" id="TIGR02937">
    <property type="entry name" value="sigma70-ECF"/>
    <property type="match status" value="1"/>
</dbReference>
<dbReference type="InterPro" id="IPR014284">
    <property type="entry name" value="RNA_pol_sigma-70_dom"/>
</dbReference>
<keyword evidence="4" id="KW-0804">Transcription</keyword>
<dbReference type="InterPro" id="IPR013324">
    <property type="entry name" value="RNA_pol_sigma_r3/r4-like"/>
</dbReference>
<reference evidence="7 8" key="1">
    <citation type="journal article" date="2015" name="Int. J. Syst. Evol. Microbiol.">
        <title>Carboxylicivirga linearis sp. nov., isolated from a sea cucumber culture pond.</title>
        <authorList>
            <person name="Wang F.Q."/>
            <person name="Zhou Y.X."/>
            <person name="Lin X.Z."/>
            <person name="Chen G.J."/>
            <person name="Du Z.J."/>
        </authorList>
    </citation>
    <scope>NUCLEOTIDE SEQUENCE [LARGE SCALE GENOMIC DNA]</scope>
    <source>
        <strain evidence="7 8">FB218</strain>
    </source>
</reference>
<dbReference type="Pfam" id="PF08281">
    <property type="entry name" value="Sigma70_r4_2"/>
    <property type="match status" value="1"/>
</dbReference>
<keyword evidence="2" id="KW-0805">Transcription regulation</keyword>
<comment type="caution">
    <text evidence="7">The sequence shown here is derived from an EMBL/GenBank/DDBJ whole genome shotgun (WGS) entry which is preliminary data.</text>
</comment>
<dbReference type="RefSeq" id="WP_212215160.1">
    <property type="nucleotide sequence ID" value="NZ_JAGUCO010000003.1"/>
</dbReference>
<feature type="domain" description="RNA polymerase sigma-70 region 2" evidence="5">
    <location>
        <begin position="29"/>
        <end position="94"/>
    </location>
</feature>
<dbReference type="InterPro" id="IPR007627">
    <property type="entry name" value="RNA_pol_sigma70_r2"/>
</dbReference>
<dbReference type="NCBIfam" id="TIGR02985">
    <property type="entry name" value="Sig70_bacteroi1"/>
    <property type="match status" value="1"/>
</dbReference>
<dbReference type="Pfam" id="PF04542">
    <property type="entry name" value="Sigma70_r2"/>
    <property type="match status" value="1"/>
</dbReference>
<dbReference type="Gene3D" id="1.10.1740.10">
    <property type="match status" value="1"/>
</dbReference>
<evidence type="ECO:0000256" key="4">
    <source>
        <dbReference type="ARBA" id="ARBA00023163"/>
    </source>
</evidence>
<feature type="domain" description="RNA polymerase sigma factor 70 region 4 type 2" evidence="6">
    <location>
        <begin position="121"/>
        <end position="173"/>
    </location>
</feature>
<evidence type="ECO:0000259" key="6">
    <source>
        <dbReference type="Pfam" id="PF08281"/>
    </source>
</evidence>
<dbReference type="PANTHER" id="PTHR43133">
    <property type="entry name" value="RNA POLYMERASE ECF-TYPE SIGMA FACTO"/>
    <property type="match status" value="1"/>
</dbReference>
<dbReference type="PANTHER" id="PTHR43133:SF46">
    <property type="entry name" value="RNA POLYMERASE SIGMA-70 FACTOR ECF SUBFAMILY"/>
    <property type="match status" value="1"/>
</dbReference>
<evidence type="ECO:0000313" key="8">
    <source>
        <dbReference type="Proteomes" id="UP000708576"/>
    </source>
</evidence>
<evidence type="ECO:0000256" key="2">
    <source>
        <dbReference type="ARBA" id="ARBA00023015"/>
    </source>
</evidence>
<dbReference type="InterPro" id="IPR013249">
    <property type="entry name" value="RNA_pol_sigma70_r4_t2"/>
</dbReference>
<sequence length="189" mass="22426">MGTSYDLDVNEQSLLNSIKEGDEKAFEYLFKSYYPHLVLFAQKYLNDRDLSESLVQDVFVNMWMKREDMSIRSLKGFLVVAVRNKCNNELKHQKVVREFEKSNETTPIEELPHYNDEIYLNKINEVIDQLPAQRKRIFRMSRMDGLKYREIADKLNISPKTVEVQMGKSLKFLREKLQPLKRQLLGLFL</sequence>
<evidence type="ECO:0000256" key="3">
    <source>
        <dbReference type="ARBA" id="ARBA00023082"/>
    </source>
</evidence>
<dbReference type="InterPro" id="IPR039425">
    <property type="entry name" value="RNA_pol_sigma-70-like"/>
</dbReference>
<dbReference type="InterPro" id="IPR014327">
    <property type="entry name" value="RNA_pol_sigma70_bacteroid"/>
</dbReference>
<comment type="similarity">
    <text evidence="1">Belongs to the sigma-70 factor family. ECF subfamily.</text>
</comment>
<dbReference type="InterPro" id="IPR036388">
    <property type="entry name" value="WH-like_DNA-bd_sf"/>
</dbReference>
<dbReference type="CDD" id="cd06171">
    <property type="entry name" value="Sigma70_r4"/>
    <property type="match status" value="1"/>
</dbReference>
<organism evidence="7 8">
    <name type="scientific">Carboxylicivirga linearis</name>
    <dbReference type="NCBI Taxonomy" id="1628157"/>
    <lineage>
        <taxon>Bacteria</taxon>
        <taxon>Pseudomonadati</taxon>
        <taxon>Bacteroidota</taxon>
        <taxon>Bacteroidia</taxon>
        <taxon>Marinilabiliales</taxon>
        <taxon>Marinilabiliaceae</taxon>
        <taxon>Carboxylicivirga</taxon>
    </lineage>
</organism>
<dbReference type="EMBL" id="JAGUCO010000003">
    <property type="protein sequence ID" value="MBS2097980.1"/>
    <property type="molecule type" value="Genomic_DNA"/>
</dbReference>
<name>A0ABS5JSX7_9BACT</name>
<keyword evidence="3" id="KW-0731">Sigma factor</keyword>
<evidence type="ECO:0000313" key="7">
    <source>
        <dbReference type="EMBL" id="MBS2097980.1"/>
    </source>
</evidence>
<keyword evidence="8" id="KW-1185">Reference proteome</keyword>